<comment type="caution">
    <text evidence="10">The sequence shown here is derived from an EMBL/GenBank/DDBJ whole genome shotgun (WGS) entry which is preliminary data.</text>
</comment>
<dbReference type="GO" id="GO:0004163">
    <property type="term" value="F:diphosphomevalonate decarboxylase activity"/>
    <property type="evidence" value="ECO:0007669"/>
    <property type="project" value="UniProtKB-EC"/>
</dbReference>
<evidence type="ECO:0000256" key="3">
    <source>
        <dbReference type="ARBA" id="ARBA00022516"/>
    </source>
</evidence>
<organism evidence="10 11">
    <name type="scientific">Lactobacillus corticis</name>
    <dbReference type="NCBI Taxonomy" id="2201249"/>
    <lineage>
        <taxon>Bacteria</taxon>
        <taxon>Bacillati</taxon>
        <taxon>Bacillota</taxon>
        <taxon>Bacilli</taxon>
        <taxon>Lactobacillales</taxon>
        <taxon>Lactobacillaceae</taxon>
        <taxon>Lactobacillus</taxon>
    </lineage>
</organism>
<proteinExistence type="inferred from homology"/>
<dbReference type="FunFam" id="3.30.230.10:FF:000072">
    <property type="entry name" value="Diphosphomevalonate decarboxylase"/>
    <property type="match status" value="1"/>
</dbReference>
<dbReference type="GO" id="GO:0019287">
    <property type="term" value="P:isopentenyl diphosphate biosynthetic process, mevalonate pathway"/>
    <property type="evidence" value="ECO:0007669"/>
    <property type="project" value="InterPro"/>
</dbReference>
<dbReference type="InterPro" id="IPR014721">
    <property type="entry name" value="Ribsml_uS5_D2-typ_fold_subgr"/>
</dbReference>
<dbReference type="RefSeq" id="WP_212780727.1">
    <property type="nucleotide sequence ID" value="NZ_BMAY01000005.1"/>
</dbReference>
<dbReference type="EC" id="4.1.1.33" evidence="2"/>
<dbReference type="SUPFAM" id="SSF54211">
    <property type="entry name" value="Ribosomal protein S5 domain 2-like"/>
    <property type="match status" value="1"/>
</dbReference>
<dbReference type="GO" id="GO:0005524">
    <property type="term" value="F:ATP binding"/>
    <property type="evidence" value="ECO:0007669"/>
    <property type="project" value="UniProtKB-KW"/>
</dbReference>
<dbReference type="Proteomes" id="UP000677218">
    <property type="component" value="Unassembled WGS sequence"/>
</dbReference>
<evidence type="ECO:0000256" key="7">
    <source>
        <dbReference type="ARBA" id="ARBA00023239"/>
    </source>
</evidence>
<dbReference type="AlphaFoldDB" id="A0A916QJW7"/>
<dbReference type="InterPro" id="IPR029765">
    <property type="entry name" value="Mev_diP_decarb"/>
</dbReference>
<evidence type="ECO:0000256" key="4">
    <source>
        <dbReference type="ARBA" id="ARBA00022741"/>
    </source>
</evidence>
<sequence length="324" mass="35901">MKKIARAHTNIALIKYWGKQNAALRIPLMSSLSMTLDAFYTDTYLEPSQQEQFYLNGKLIEGPEAQRVFNYLHLLQRRYGKSGNLSVHSQNHVPTAAGLASSSSAFAALAAAFAEYYQLAVNETELSRMARLGSGSASRSVFGGFAVWQKGTDDQSSFAYSLDSNPDLDLQLLAVEINTGAKKRSSTKGMQAAQTSPFFAPWIKRNSLELSQMINAIKNHDFTRIGQLAELNASEMHAVNLTAQPGFTYFEPTTIGVIQLVHEMRQNGIEVYYTIDAGPNVKLLCQLKNVKIVKEKLVSAFDHVKIINASFGPGIQYLDNYELD</sequence>
<dbReference type="Gene3D" id="3.30.230.10">
    <property type="match status" value="1"/>
</dbReference>
<accession>A0A916QJW7</accession>
<evidence type="ECO:0000256" key="6">
    <source>
        <dbReference type="ARBA" id="ARBA00023098"/>
    </source>
</evidence>
<dbReference type="InterPro" id="IPR053859">
    <property type="entry name" value="MVD-like_N"/>
</dbReference>
<dbReference type="EMBL" id="BMAY01000005">
    <property type="protein sequence ID" value="GFZ27033.1"/>
    <property type="molecule type" value="Genomic_DNA"/>
</dbReference>
<evidence type="ECO:0000313" key="10">
    <source>
        <dbReference type="EMBL" id="GFZ27033.1"/>
    </source>
</evidence>
<dbReference type="Pfam" id="PF18376">
    <property type="entry name" value="MDD_C"/>
    <property type="match status" value="1"/>
</dbReference>
<name>A0A916QJW7_9LACO</name>
<keyword evidence="11" id="KW-1185">Reference proteome</keyword>
<reference evidence="10" key="1">
    <citation type="submission" date="2020-08" db="EMBL/GenBank/DDBJ databases">
        <title>Taxonomic study for Lactobacillus species isolated from hardwood bark.</title>
        <authorList>
            <person name="Tohno M."/>
            <person name="Tanizawa Y."/>
        </authorList>
    </citation>
    <scope>NUCLEOTIDE SEQUENCE</scope>
    <source>
        <strain evidence="10">B40</strain>
    </source>
</reference>
<keyword evidence="7" id="KW-0456">Lyase</keyword>
<dbReference type="Pfam" id="PF22700">
    <property type="entry name" value="MVD-like_N"/>
    <property type="match status" value="1"/>
</dbReference>
<evidence type="ECO:0000259" key="9">
    <source>
        <dbReference type="Pfam" id="PF22700"/>
    </source>
</evidence>
<evidence type="ECO:0000313" key="11">
    <source>
        <dbReference type="Proteomes" id="UP000677218"/>
    </source>
</evidence>
<dbReference type="SUPFAM" id="SSF55060">
    <property type="entry name" value="GHMP Kinase, C-terminal domain"/>
    <property type="match status" value="1"/>
</dbReference>
<protein>
    <recommendedName>
        <fullName evidence="2">diphosphomevalonate decarboxylase</fullName>
        <ecNumber evidence="2">4.1.1.33</ecNumber>
    </recommendedName>
</protein>
<dbReference type="NCBIfam" id="TIGR01240">
    <property type="entry name" value="mevDPdecarb"/>
    <property type="match status" value="1"/>
</dbReference>
<keyword evidence="4" id="KW-0547">Nucleotide-binding</keyword>
<dbReference type="PANTHER" id="PTHR10977">
    <property type="entry name" value="DIPHOSPHOMEVALONATE DECARBOXYLASE"/>
    <property type="match status" value="1"/>
</dbReference>
<keyword evidence="3" id="KW-0444">Lipid biosynthesis</keyword>
<dbReference type="Gene3D" id="3.30.70.890">
    <property type="entry name" value="GHMP kinase, C-terminal domain"/>
    <property type="match status" value="1"/>
</dbReference>
<dbReference type="InterPro" id="IPR005935">
    <property type="entry name" value="Mev_decarb"/>
</dbReference>
<evidence type="ECO:0000256" key="1">
    <source>
        <dbReference type="ARBA" id="ARBA00008831"/>
    </source>
</evidence>
<evidence type="ECO:0000259" key="8">
    <source>
        <dbReference type="Pfam" id="PF18376"/>
    </source>
</evidence>
<dbReference type="GO" id="GO:0005829">
    <property type="term" value="C:cytosol"/>
    <property type="evidence" value="ECO:0007669"/>
    <property type="project" value="InterPro"/>
</dbReference>
<feature type="domain" description="Mvd1 C-terminal" evidence="8">
    <location>
        <begin position="177"/>
        <end position="305"/>
    </location>
</feature>
<dbReference type="InterPro" id="IPR020568">
    <property type="entry name" value="Ribosomal_Su5_D2-typ_SF"/>
</dbReference>
<keyword evidence="6" id="KW-0443">Lipid metabolism</keyword>
<gene>
    <name evidence="10" type="primary">mvaD</name>
    <name evidence="10" type="ORF">LCB40_09130</name>
</gene>
<dbReference type="InterPro" id="IPR041431">
    <property type="entry name" value="Mvd1_C"/>
</dbReference>
<dbReference type="PIRSF" id="PIRSF015950">
    <property type="entry name" value="Mev_P_decrbx"/>
    <property type="match status" value="1"/>
</dbReference>
<dbReference type="PANTHER" id="PTHR10977:SF3">
    <property type="entry name" value="DIPHOSPHOMEVALONATE DECARBOXYLASE"/>
    <property type="match status" value="1"/>
</dbReference>
<dbReference type="InterPro" id="IPR036554">
    <property type="entry name" value="GHMP_kinase_C_sf"/>
</dbReference>
<keyword evidence="5" id="KW-0067">ATP-binding</keyword>
<evidence type="ECO:0000256" key="2">
    <source>
        <dbReference type="ARBA" id="ARBA00012296"/>
    </source>
</evidence>
<evidence type="ECO:0000256" key="5">
    <source>
        <dbReference type="ARBA" id="ARBA00022840"/>
    </source>
</evidence>
<comment type="similarity">
    <text evidence="1">Belongs to the diphosphomevalonate decarboxylase family.</text>
</comment>
<feature type="domain" description="Diphosphomevalonate decarboxylase-like N-terminal" evidence="9">
    <location>
        <begin position="7"/>
        <end position="159"/>
    </location>
</feature>